<comment type="subcellular location">
    <subcellularLocation>
        <location evidence="9">Nucleus</location>
    </subcellularLocation>
</comment>
<protein>
    <recommendedName>
        <fullName evidence="9">tRNA (guanine-N(7)-)-methyltransferase</fullName>
        <ecNumber evidence="9">2.1.1.33</ecNumber>
    </recommendedName>
    <alternativeName>
        <fullName evidence="9">tRNA (guanine(46)-N(7))-methyltransferase</fullName>
    </alternativeName>
    <alternativeName>
        <fullName evidence="9">tRNA(m7G46)-methyltransferase</fullName>
    </alternativeName>
</protein>
<reference evidence="10 11" key="1">
    <citation type="journal article" date="2014" name="Mol. Plant">
        <title>Chromosome Scale Genome Assembly and Transcriptome Profiling of Nannochloropsis gaditana in Nitrogen Depletion.</title>
        <authorList>
            <person name="Corteggiani Carpinelli E."/>
            <person name="Telatin A."/>
            <person name="Vitulo N."/>
            <person name="Forcato C."/>
            <person name="D'Angelo M."/>
            <person name="Schiavon R."/>
            <person name="Vezzi A."/>
            <person name="Giacometti G.M."/>
            <person name="Morosinotto T."/>
            <person name="Valle G."/>
        </authorList>
    </citation>
    <scope>NUCLEOTIDE SEQUENCE [LARGE SCALE GENOMIC DNA]</scope>
    <source>
        <strain evidence="10 11">B-31</strain>
    </source>
</reference>
<sequence>MADILETHESRSGGSMKRPWVPPKFVQEALGHLPLVEDGQHPQKRFYRSRAHCNPLSHNDACEYPPHPGKMNWSVLYPGLTDPVVRFLDVGCGFGGLTVALSALFPDKIILALEIRAKVCEFVRLRIEEMRKEASPRARNAAVLKTNAMKYLPHFFRKGQLQKIFFCFPDPHFKTKNHRRRIVSERLLTEYAYLLQEGGILYAITDVEELHQWHVAKLSEHLSFERVPEETLAGDVTVTAITRETEESKKVERAGGRKYWCVFRRRPDAVVINASRRRWPVWSSDEEKHEEE</sequence>
<comment type="similarity">
    <text evidence="9">Belongs to the class I-like SAM-binding methyltransferase superfamily. TrmB family.</text>
</comment>
<dbReference type="Gene3D" id="3.40.50.150">
    <property type="entry name" value="Vaccinia Virus protein VP39"/>
    <property type="match status" value="1"/>
</dbReference>
<dbReference type="SUPFAM" id="SSF53335">
    <property type="entry name" value="S-adenosyl-L-methionine-dependent methyltransferases"/>
    <property type="match status" value="1"/>
</dbReference>
<dbReference type="UniPathway" id="UPA00989"/>
<gene>
    <name evidence="10" type="ORF">Naga_100004g165</name>
</gene>
<dbReference type="HAMAP" id="MF_03055">
    <property type="entry name" value="tRNA_methyltr_TrmB_euk"/>
    <property type="match status" value="1"/>
</dbReference>
<proteinExistence type="inferred from homology"/>
<evidence type="ECO:0000313" key="10">
    <source>
        <dbReference type="EMBL" id="EWM28158.1"/>
    </source>
</evidence>
<dbReference type="EMBL" id="AZIL01000352">
    <property type="protein sequence ID" value="EWM28158.1"/>
    <property type="molecule type" value="Genomic_DNA"/>
</dbReference>
<keyword evidence="3 9" id="KW-0489">Methyltransferase</keyword>
<evidence type="ECO:0000256" key="5">
    <source>
        <dbReference type="ARBA" id="ARBA00022691"/>
    </source>
</evidence>
<dbReference type="OrthoDB" id="47276at2759"/>
<comment type="function">
    <text evidence="9">Catalyzes the formation of N(7)-methylguanine at position 46 (m7G46) in tRNA.</text>
</comment>
<feature type="binding site" evidence="9">
    <location>
        <position position="167"/>
    </location>
    <ligand>
        <name>S-adenosyl-L-methionine</name>
        <dbReference type="ChEBI" id="CHEBI:59789"/>
    </ligand>
</feature>
<dbReference type="PROSITE" id="PS51625">
    <property type="entry name" value="SAM_MT_TRMB"/>
    <property type="match status" value="1"/>
</dbReference>
<dbReference type="InterPro" id="IPR025763">
    <property type="entry name" value="Trm8_euk"/>
</dbReference>
<keyword evidence="4 9" id="KW-0808">Transferase</keyword>
<evidence type="ECO:0000256" key="9">
    <source>
        <dbReference type="HAMAP-Rule" id="MF_03055"/>
    </source>
</evidence>
<comment type="catalytic activity">
    <reaction evidence="1 9">
        <text>guanosine(46) in tRNA + S-adenosyl-L-methionine = N(7)-methylguanosine(46) in tRNA + S-adenosyl-L-homocysteine</text>
        <dbReference type="Rhea" id="RHEA:42708"/>
        <dbReference type="Rhea" id="RHEA-COMP:10188"/>
        <dbReference type="Rhea" id="RHEA-COMP:10189"/>
        <dbReference type="ChEBI" id="CHEBI:57856"/>
        <dbReference type="ChEBI" id="CHEBI:59789"/>
        <dbReference type="ChEBI" id="CHEBI:74269"/>
        <dbReference type="ChEBI" id="CHEBI:74480"/>
        <dbReference type="EC" id="2.1.1.33"/>
    </reaction>
</comment>
<evidence type="ECO:0000256" key="8">
    <source>
        <dbReference type="ARBA" id="ARBA00023242"/>
    </source>
</evidence>
<dbReference type="Proteomes" id="UP000019335">
    <property type="component" value="Chromosome 5"/>
</dbReference>
<keyword evidence="6 9" id="KW-0819">tRNA processing</keyword>
<feature type="active site" evidence="9">
    <location>
        <position position="170"/>
    </location>
</feature>
<dbReference type="AlphaFoldDB" id="W7TXC6"/>
<keyword evidence="8 9" id="KW-0539">Nucleus</keyword>
<dbReference type="GO" id="GO:0005634">
    <property type="term" value="C:nucleus"/>
    <property type="evidence" value="ECO:0007669"/>
    <property type="project" value="UniProtKB-SubCell"/>
</dbReference>
<dbReference type="GO" id="GO:0043527">
    <property type="term" value="C:tRNA methyltransferase complex"/>
    <property type="evidence" value="ECO:0007669"/>
    <property type="project" value="TreeGrafter"/>
</dbReference>
<dbReference type="FunFam" id="3.40.50.150:FF:000372">
    <property type="entry name" value="tRNA (guanine-N(7)-)-methyltransferase"/>
    <property type="match status" value="1"/>
</dbReference>
<dbReference type="CDD" id="cd02440">
    <property type="entry name" value="AdoMet_MTases"/>
    <property type="match status" value="1"/>
</dbReference>
<evidence type="ECO:0000313" key="11">
    <source>
        <dbReference type="Proteomes" id="UP000019335"/>
    </source>
</evidence>
<name>W7TXC6_9STRA</name>
<dbReference type="PANTHER" id="PTHR23417:SF16">
    <property type="entry name" value="TRNA (GUANINE-N(7)-)-METHYLTRANSFERASE"/>
    <property type="match status" value="1"/>
</dbReference>
<dbReference type="EC" id="2.1.1.33" evidence="9"/>
<dbReference type="InterPro" id="IPR029063">
    <property type="entry name" value="SAM-dependent_MTases_sf"/>
</dbReference>
<keyword evidence="7 9" id="KW-0694">RNA-binding</keyword>
<comment type="caution">
    <text evidence="10">The sequence shown here is derived from an EMBL/GenBank/DDBJ whole genome shotgun (WGS) entry which is preliminary data.</text>
</comment>
<evidence type="ECO:0000256" key="1">
    <source>
        <dbReference type="ARBA" id="ARBA00000142"/>
    </source>
</evidence>
<evidence type="ECO:0000256" key="2">
    <source>
        <dbReference type="ARBA" id="ARBA00022555"/>
    </source>
</evidence>
<feature type="binding site" evidence="9">
    <location>
        <begin position="147"/>
        <end position="148"/>
    </location>
    <ligand>
        <name>S-adenosyl-L-methionine</name>
        <dbReference type="ChEBI" id="CHEBI:59789"/>
    </ligand>
</feature>
<feature type="binding site" evidence="9">
    <location>
        <position position="91"/>
    </location>
    <ligand>
        <name>S-adenosyl-L-methionine</name>
        <dbReference type="ChEBI" id="CHEBI:59789"/>
    </ligand>
</feature>
<evidence type="ECO:0000256" key="6">
    <source>
        <dbReference type="ARBA" id="ARBA00022694"/>
    </source>
</evidence>
<feature type="binding site" evidence="9">
    <location>
        <begin position="114"/>
        <end position="115"/>
    </location>
    <ligand>
        <name>S-adenosyl-L-methionine</name>
        <dbReference type="ChEBI" id="CHEBI:59789"/>
    </ligand>
</feature>
<evidence type="ECO:0000256" key="7">
    <source>
        <dbReference type="ARBA" id="ARBA00022884"/>
    </source>
</evidence>
<dbReference type="GO" id="GO:0000049">
    <property type="term" value="F:tRNA binding"/>
    <property type="evidence" value="ECO:0007669"/>
    <property type="project" value="UniProtKB-UniRule"/>
</dbReference>
<organism evidence="10 11">
    <name type="scientific">Nannochloropsis gaditana</name>
    <dbReference type="NCBI Taxonomy" id="72520"/>
    <lineage>
        <taxon>Eukaryota</taxon>
        <taxon>Sar</taxon>
        <taxon>Stramenopiles</taxon>
        <taxon>Ochrophyta</taxon>
        <taxon>Eustigmatophyceae</taxon>
        <taxon>Eustigmatales</taxon>
        <taxon>Monodopsidaceae</taxon>
        <taxon>Nannochloropsis</taxon>
    </lineage>
</organism>
<feature type="binding site" evidence="9">
    <location>
        <begin position="245"/>
        <end position="247"/>
    </location>
    <ligand>
        <name>S-adenosyl-L-methionine</name>
        <dbReference type="ChEBI" id="CHEBI:59789"/>
    </ligand>
</feature>
<dbReference type="InterPro" id="IPR003358">
    <property type="entry name" value="tRNA_(Gua-N-7)_MeTrfase_Trmb"/>
</dbReference>
<keyword evidence="11" id="KW-1185">Reference proteome</keyword>
<dbReference type="Pfam" id="PF02390">
    <property type="entry name" value="Methyltransf_4"/>
    <property type="match status" value="1"/>
</dbReference>
<dbReference type="GO" id="GO:0008176">
    <property type="term" value="F:tRNA (guanine(46)-N7)-methyltransferase activity"/>
    <property type="evidence" value="ECO:0007669"/>
    <property type="project" value="UniProtKB-UniRule"/>
</dbReference>
<keyword evidence="5 9" id="KW-0949">S-adenosyl-L-methionine</keyword>
<dbReference type="NCBIfam" id="TIGR00091">
    <property type="entry name" value="tRNA (guanosine(46)-N7)-methyltransferase TrmB"/>
    <property type="match status" value="1"/>
</dbReference>
<keyword evidence="2 9" id="KW-0820">tRNA-binding</keyword>
<comment type="pathway">
    <text evidence="9">tRNA modification; N(7)-methylguanine-tRNA biosynthesis.</text>
</comment>
<dbReference type="PANTHER" id="PTHR23417">
    <property type="entry name" value="3-DEOXY-D-MANNO-OCTULOSONIC-ACID TRANSFERASE/TRNA GUANINE-N 7 - -METHYLTRANSFERASE"/>
    <property type="match status" value="1"/>
</dbReference>
<evidence type="ECO:0000256" key="4">
    <source>
        <dbReference type="ARBA" id="ARBA00022679"/>
    </source>
</evidence>
<evidence type="ECO:0000256" key="3">
    <source>
        <dbReference type="ARBA" id="ARBA00022603"/>
    </source>
</evidence>
<accession>W7TXC6</accession>